<evidence type="ECO:0000256" key="1">
    <source>
        <dbReference type="ARBA" id="ARBA00004651"/>
    </source>
</evidence>
<dbReference type="GO" id="GO:0005886">
    <property type="term" value="C:plasma membrane"/>
    <property type="evidence" value="ECO:0007669"/>
    <property type="project" value="UniProtKB-SubCell"/>
</dbReference>
<feature type="transmembrane region" description="Helical" evidence="6">
    <location>
        <begin position="260"/>
        <end position="280"/>
    </location>
</feature>
<dbReference type="PANTHER" id="PTHR43124">
    <property type="entry name" value="PURINE EFFLUX PUMP PBUE"/>
    <property type="match status" value="1"/>
</dbReference>
<dbReference type="PANTHER" id="PTHR43124:SF3">
    <property type="entry name" value="CHLORAMPHENICOL EFFLUX PUMP RV0191"/>
    <property type="match status" value="1"/>
</dbReference>
<dbReference type="InterPro" id="IPR036259">
    <property type="entry name" value="MFS_trans_sf"/>
</dbReference>
<dbReference type="AlphaFoldDB" id="A0A1L7RJX4"/>
<dbReference type="EMBL" id="LK995539">
    <property type="protein sequence ID" value="CED92286.1"/>
    <property type="molecule type" value="Genomic_DNA"/>
</dbReference>
<dbReference type="InterPro" id="IPR004748">
    <property type="entry name" value="Polyol_permease-like"/>
</dbReference>
<feature type="transmembrane region" description="Helical" evidence="6">
    <location>
        <begin position="318"/>
        <end position="344"/>
    </location>
</feature>
<dbReference type="CDD" id="cd17337">
    <property type="entry name" value="MFS_CsbX"/>
    <property type="match status" value="1"/>
</dbReference>
<feature type="transmembrane region" description="Helical" evidence="6">
    <location>
        <begin position="356"/>
        <end position="378"/>
    </location>
</feature>
<dbReference type="InterPro" id="IPR020846">
    <property type="entry name" value="MFS_dom"/>
</dbReference>
<dbReference type="SUPFAM" id="SSF103473">
    <property type="entry name" value="MFS general substrate transporter"/>
    <property type="match status" value="1"/>
</dbReference>
<feature type="transmembrane region" description="Helical" evidence="6">
    <location>
        <begin position="384"/>
        <end position="402"/>
    </location>
</feature>
<dbReference type="NCBIfam" id="TIGR00897">
    <property type="entry name" value="2A0118"/>
    <property type="match status" value="1"/>
</dbReference>
<evidence type="ECO:0000256" key="5">
    <source>
        <dbReference type="ARBA" id="ARBA00023136"/>
    </source>
</evidence>
<reference evidence="8" key="1">
    <citation type="submission" date="2014-07" db="EMBL/GenBank/DDBJ databases">
        <authorList>
            <person name="Zhang J.E."/>
            <person name="Yang H."/>
            <person name="Guo J."/>
            <person name="Deng Z."/>
            <person name="Luo H."/>
            <person name="Luo M."/>
            <person name="Zhao B."/>
        </authorList>
    </citation>
    <scope>NUCLEOTIDE SEQUENCE</scope>
    <source>
        <strain evidence="8">AM4</strain>
    </source>
</reference>
<keyword evidence="2" id="KW-1003">Cell membrane</keyword>
<keyword evidence="5 6" id="KW-0472">Membrane</keyword>
<evidence type="ECO:0000256" key="2">
    <source>
        <dbReference type="ARBA" id="ARBA00022475"/>
    </source>
</evidence>
<dbReference type="PROSITE" id="PS50850">
    <property type="entry name" value="MFS"/>
    <property type="match status" value="1"/>
</dbReference>
<feature type="transmembrane region" description="Helical" evidence="6">
    <location>
        <begin position="136"/>
        <end position="157"/>
    </location>
</feature>
<evidence type="ECO:0000256" key="6">
    <source>
        <dbReference type="SAM" id="Phobius"/>
    </source>
</evidence>
<evidence type="ECO:0000256" key="3">
    <source>
        <dbReference type="ARBA" id="ARBA00022692"/>
    </source>
</evidence>
<feature type="transmembrane region" description="Helical" evidence="6">
    <location>
        <begin position="219"/>
        <end position="240"/>
    </location>
</feature>
<feature type="transmembrane region" description="Helical" evidence="6">
    <location>
        <begin position="40"/>
        <end position="62"/>
    </location>
</feature>
<dbReference type="InterPro" id="IPR050189">
    <property type="entry name" value="MFS_Efflux_Transporters"/>
</dbReference>
<feature type="transmembrane region" description="Helical" evidence="6">
    <location>
        <begin position="292"/>
        <end position="312"/>
    </location>
</feature>
<feature type="transmembrane region" description="Helical" evidence="6">
    <location>
        <begin position="100"/>
        <end position="124"/>
    </location>
</feature>
<feature type="transmembrane region" description="Helical" evidence="6">
    <location>
        <begin position="169"/>
        <end position="187"/>
    </location>
</feature>
<dbReference type="RefSeq" id="WP_210581656.1">
    <property type="nucleotide sequence ID" value="NZ_LK995539.1"/>
</dbReference>
<sequence length="427" mass="46191">MRLAPPKILIPGLIAIAIFMTGDGFELTFLSKYLVSLGFAATQASTVITAYGLMAALSGWASGVLAETFGVRRIMLIGAGLWVFLHLLFVGAAIPSGIYPLILVIYACRGLAYPLFIYSFVVYITQKVAPASRASAMGWFWTAYSIGVGCLGSWIPARTINFIGERGTLWFSLAWTITGGLLCLLFVGRGEPQPKRGDLGDTLRQLSVGVTILGTNREVALTAIVRVICNLSLYGFPVIMPLYLTTAGYGEEWFTMPQWMTIWGIQFAVTVFGNLFWGWIGDRYGWMRQMRWYGCWFCAAATLGFYYVPQFLGGNMIALGAAAVLLGMGVTAFVPMAAVFPALAPEHRGAAISANNLASGLTTFVGPGLVTLLLPHIGVAGVCWTYTALYLLGSLITVFIHPDQPGFDRNGRRLPETADRPVAEVAA</sequence>
<keyword evidence="4 6" id="KW-1133">Transmembrane helix</keyword>
<accession>A0A1L7RJX4</accession>
<feature type="transmembrane region" description="Helical" evidence="6">
    <location>
        <begin position="74"/>
        <end position="94"/>
    </location>
</feature>
<evidence type="ECO:0000259" key="7">
    <source>
        <dbReference type="PROSITE" id="PS50850"/>
    </source>
</evidence>
<dbReference type="GO" id="GO:0022857">
    <property type="term" value="F:transmembrane transporter activity"/>
    <property type="evidence" value="ECO:0007669"/>
    <property type="project" value="InterPro"/>
</dbReference>
<evidence type="ECO:0000256" key="4">
    <source>
        <dbReference type="ARBA" id="ARBA00022989"/>
    </source>
</evidence>
<proteinExistence type="predicted"/>
<evidence type="ECO:0000313" key="8">
    <source>
        <dbReference type="EMBL" id="CED92286.1"/>
    </source>
</evidence>
<dbReference type="Gene3D" id="1.20.1250.20">
    <property type="entry name" value="MFS general substrate transporter like domains"/>
    <property type="match status" value="2"/>
</dbReference>
<feature type="domain" description="Major facilitator superfamily (MFS) profile" evidence="7">
    <location>
        <begin position="1"/>
        <end position="405"/>
    </location>
</feature>
<keyword evidence="3 6" id="KW-0812">Transmembrane</keyword>
<gene>
    <name evidence="8" type="ORF">AAM4_2454</name>
</gene>
<dbReference type="Pfam" id="PF07690">
    <property type="entry name" value="MFS_1"/>
    <property type="match status" value="1"/>
</dbReference>
<comment type="subcellular location">
    <subcellularLocation>
        <location evidence="1">Cell membrane</location>
        <topology evidence="1">Multi-pass membrane protein</topology>
    </subcellularLocation>
</comment>
<protein>
    <submittedName>
        <fullName evidence="8">Ribitol transporter</fullName>
    </submittedName>
</protein>
<name>A0A1L7RJX4_9ACTO</name>
<organism evidence="8">
    <name type="scientific">Actinomyces succiniciruminis</name>
    <dbReference type="NCBI Taxonomy" id="1522002"/>
    <lineage>
        <taxon>Bacteria</taxon>
        <taxon>Bacillati</taxon>
        <taxon>Actinomycetota</taxon>
        <taxon>Actinomycetes</taxon>
        <taxon>Actinomycetales</taxon>
        <taxon>Actinomycetaceae</taxon>
        <taxon>Actinomyces</taxon>
    </lineage>
</organism>
<dbReference type="InterPro" id="IPR011701">
    <property type="entry name" value="MFS"/>
</dbReference>